<dbReference type="Proteomes" id="UP000243797">
    <property type="component" value="Unassembled WGS sequence"/>
</dbReference>
<gene>
    <name evidence="1" type="ORF">CAC42_4515</name>
</gene>
<dbReference type="InParanoid" id="A0A2K1QLT4"/>
<proteinExistence type="predicted"/>
<organism evidence="1 2">
    <name type="scientific">Sphaceloma murrayae</name>
    <dbReference type="NCBI Taxonomy" id="2082308"/>
    <lineage>
        <taxon>Eukaryota</taxon>
        <taxon>Fungi</taxon>
        <taxon>Dikarya</taxon>
        <taxon>Ascomycota</taxon>
        <taxon>Pezizomycotina</taxon>
        <taxon>Dothideomycetes</taxon>
        <taxon>Dothideomycetidae</taxon>
        <taxon>Myriangiales</taxon>
        <taxon>Elsinoaceae</taxon>
        <taxon>Sphaceloma</taxon>
    </lineage>
</organism>
<protein>
    <submittedName>
        <fullName evidence="1">Uncharacterized protein</fullName>
    </submittedName>
</protein>
<dbReference type="EMBL" id="NKHZ01000060">
    <property type="protein sequence ID" value="PNS16114.1"/>
    <property type="molecule type" value="Genomic_DNA"/>
</dbReference>
<reference evidence="1 2" key="1">
    <citation type="submission" date="2017-06" db="EMBL/GenBank/DDBJ databases">
        <title>Draft genome sequence of a variant of Elsinoe murrayae.</title>
        <authorList>
            <person name="Cheng Q."/>
        </authorList>
    </citation>
    <scope>NUCLEOTIDE SEQUENCE [LARGE SCALE GENOMIC DNA]</scope>
    <source>
        <strain evidence="1 2">CQ-2017a</strain>
    </source>
</reference>
<evidence type="ECO:0000313" key="1">
    <source>
        <dbReference type="EMBL" id="PNS16114.1"/>
    </source>
</evidence>
<evidence type="ECO:0000313" key="2">
    <source>
        <dbReference type="Proteomes" id="UP000243797"/>
    </source>
</evidence>
<comment type="caution">
    <text evidence="1">The sequence shown here is derived from an EMBL/GenBank/DDBJ whole genome shotgun (WGS) entry which is preliminary data.</text>
</comment>
<sequence length="106" mass="11990">MSAAFTDVCDKYDCVRIMAFSIEARLFHVRDDPDLSLDETIRLCSVAAAFGRVKMYERSMTRVATTARDSFVNMTVDQESPATTKILLSLHNYRDTLRIHGSGDFC</sequence>
<accession>A0A2K1QLT4</accession>
<dbReference type="AlphaFoldDB" id="A0A2K1QLT4"/>
<keyword evidence="2" id="KW-1185">Reference proteome</keyword>
<name>A0A2K1QLT4_9PEZI</name>